<keyword evidence="6" id="KW-0539">Nucleus</keyword>
<evidence type="ECO:0000256" key="7">
    <source>
        <dbReference type="SAM" id="Coils"/>
    </source>
</evidence>
<feature type="region of interest" description="Disordered" evidence="8">
    <location>
        <begin position="443"/>
        <end position="476"/>
    </location>
</feature>
<dbReference type="SUPFAM" id="SSF46785">
    <property type="entry name" value="Winged helix' DNA-binding domain"/>
    <property type="match status" value="1"/>
</dbReference>
<dbReference type="PANTHER" id="PTHR14145:SF2">
    <property type="entry name" value="COP9 SIGNALOSOME COMPLEX SUBUNIT 1"/>
    <property type="match status" value="1"/>
</dbReference>
<evidence type="ECO:0000256" key="1">
    <source>
        <dbReference type="ARBA" id="ARBA00004123"/>
    </source>
</evidence>
<dbReference type="Gene3D" id="1.25.40.570">
    <property type="match status" value="1"/>
</dbReference>
<evidence type="ECO:0000256" key="5">
    <source>
        <dbReference type="ARBA" id="ARBA00022790"/>
    </source>
</evidence>
<dbReference type="EMBL" id="ML996575">
    <property type="protein sequence ID" value="KAF2756364.1"/>
    <property type="molecule type" value="Genomic_DNA"/>
</dbReference>
<dbReference type="SMART" id="SM00088">
    <property type="entry name" value="PINT"/>
    <property type="match status" value="1"/>
</dbReference>
<dbReference type="RefSeq" id="XP_033598815.1">
    <property type="nucleotide sequence ID" value="XM_033741956.1"/>
</dbReference>
<sequence>MTSAVDVEDSPFFQEKLASGGLVVRDLPKFDLDSYIQHYDDRTRFDRLMLIGTTSTVLSLDALRLAVQQAERGKDVEAYLTATSALSQVAPNDPAGQVDQKLVDHKLKVIKAESERLEKELKGYRNNLIKESIRMGNEDLGRHYYSTGELAESWKAYQRMRDYCTNANNIVDMLFRLILVGIQQKQWQSVMSQLIKANSSGQKSDSRTEHEPIIKALMGLCSMEMGNFRQAAKEFMVTKFAYGNLENQGQIAWQKEVLTQNDIAVYGGLCALASMDREELREKVLNNPEFRQYLELEPHIRRAISLFCSSKYSACLEQLDAYRTDYLLDVYLNPVLRMLYGTIRSKCIVQYFIPFECVTLEEMTNAFQSTGEGKIETELVEMIEKGVLKARIDLVEGLLIAPKTNSRHAVQEDAIKAAKAYENTLRLRLLQLNMKAAGLEIKSSKQQGGTASAPSWEGEDSEMGGTRRGGRRGIFS</sequence>
<evidence type="ECO:0000256" key="8">
    <source>
        <dbReference type="SAM" id="MobiDB-lite"/>
    </source>
</evidence>
<dbReference type="InterPro" id="IPR000717">
    <property type="entry name" value="PCI_dom"/>
</dbReference>
<evidence type="ECO:0000313" key="10">
    <source>
        <dbReference type="EMBL" id="KAF2756364.1"/>
    </source>
</evidence>
<feature type="coiled-coil region" evidence="7">
    <location>
        <begin position="107"/>
        <end position="134"/>
    </location>
</feature>
<dbReference type="InterPro" id="IPR045135">
    <property type="entry name" value="Rpn7_N"/>
</dbReference>
<accession>A0A6A6W2X2</accession>
<keyword evidence="4" id="KW-0963">Cytoplasm</keyword>
<evidence type="ECO:0000256" key="6">
    <source>
        <dbReference type="ARBA" id="ARBA00023242"/>
    </source>
</evidence>
<proteinExistence type="inferred from homology"/>
<name>A0A6A6W2X2_9PEZI</name>
<feature type="compositionally biased region" description="Polar residues" evidence="8">
    <location>
        <begin position="444"/>
        <end position="453"/>
    </location>
</feature>
<dbReference type="Pfam" id="PF01399">
    <property type="entry name" value="PCI"/>
    <property type="match status" value="1"/>
</dbReference>
<organism evidence="10 11">
    <name type="scientific">Pseudovirgaria hyperparasitica</name>
    <dbReference type="NCBI Taxonomy" id="470096"/>
    <lineage>
        <taxon>Eukaryota</taxon>
        <taxon>Fungi</taxon>
        <taxon>Dikarya</taxon>
        <taxon>Ascomycota</taxon>
        <taxon>Pezizomycotina</taxon>
        <taxon>Dothideomycetes</taxon>
        <taxon>Dothideomycetes incertae sedis</taxon>
        <taxon>Acrospermales</taxon>
        <taxon>Acrospermaceae</taxon>
        <taxon>Pseudovirgaria</taxon>
    </lineage>
</organism>
<dbReference type="GO" id="GO:0005737">
    <property type="term" value="C:cytoplasm"/>
    <property type="evidence" value="ECO:0007669"/>
    <property type="project" value="UniProtKB-SubCell"/>
</dbReference>
<keyword evidence="7" id="KW-0175">Coiled coil</keyword>
<dbReference type="PROSITE" id="PS50250">
    <property type="entry name" value="PCI"/>
    <property type="match status" value="1"/>
</dbReference>
<protein>
    <submittedName>
        <fullName evidence="10">PCI-domain-containing protein</fullName>
    </submittedName>
</protein>
<gene>
    <name evidence="10" type="ORF">EJ05DRAFT_440934</name>
</gene>
<evidence type="ECO:0000256" key="3">
    <source>
        <dbReference type="ARBA" id="ARBA00008793"/>
    </source>
</evidence>
<feature type="domain" description="PCI" evidence="9">
    <location>
        <begin position="227"/>
        <end position="406"/>
    </location>
</feature>
<comment type="subcellular location">
    <subcellularLocation>
        <location evidence="2">Cytoplasm</location>
    </subcellularLocation>
    <subcellularLocation>
        <location evidence="1">Nucleus</location>
    </subcellularLocation>
</comment>
<evidence type="ECO:0000256" key="2">
    <source>
        <dbReference type="ARBA" id="ARBA00004496"/>
    </source>
</evidence>
<dbReference type="GO" id="GO:0008180">
    <property type="term" value="C:COP9 signalosome"/>
    <property type="evidence" value="ECO:0007669"/>
    <property type="project" value="UniProtKB-KW"/>
</dbReference>
<dbReference type="Proteomes" id="UP000799437">
    <property type="component" value="Unassembled WGS sequence"/>
</dbReference>
<keyword evidence="11" id="KW-1185">Reference proteome</keyword>
<reference evidence="10" key="1">
    <citation type="journal article" date="2020" name="Stud. Mycol.">
        <title>101 Dothideomycetes genomes: a test case for predicting lifestyles and emergence of pathogens.</title>
        <authorList>
            <person name="Haridas S."/>
            <person name="Albert R."/>
            <person name="Binder M."/>
            <person name="Bloem J."/>
            <person name="Labutti K."/>
            <person name="Salamov A."/>
            <person name="Andreopoulos B."/>
            <person name="Baker S."/>
            <person name="Barry K."/>
            <person name="Bills G."/>
            <person name="Bluhm B."/>
            <person name="Cannon C."/>
            <person name="Castanera R."/>
            <person name="Culley D."/>
            <person name="Daum C."/>
            <person name="Ezra D."/>
            <person name="Gonzalez J."/>
            <person name="Henrissat B."/>
            <person name="Kuo A."/>
            <person name="Liang C."/>
            <person name="Lipzen A."/>
            <person name="Lutzoni F."/>
            <person name="Magnuson J."/>
            <person name="Mondo S."/>
            <person name="Nolan M."/>
            <person name="Ohm R."/>
            <person name="Pangilinan J."/>
            <person name="Park H.-J."/>
            <person name="Ramirez L."/>
            <person name="Alfaro M."/>
            <person name="Sun H."/>
            <person name="Tritt A."/>
            <person name="Yoshinaga Y."/>
            <person name="Zwiers L.-H."/>
            <person name="Turgeon B."/>
            <person name="Goodwin S."/>
            <person name="Spatafora J."/>
            <person name="Crous P."/>
            <person name="Grigoriev I."/>
        </authorList>
    </citation>
    <scope>NUCLEOTIDE SEQUENCE</scope>
    <source>
        <strain evidence="10">CBS 121739</strain>
    </source>
</reference>
<dbReference type="InterPro" id="IPR019585">
    <property type="entry name" value="Rpn7/CSN1"/>
</dbReference>
<evidence type="ECO:0000256" key="4">
    <source>
        <dbReference type="ARBA" id="ARBA00022490"/>
    </source>
</evidence>
<comment type="similarity">
    <text evidence="3">Belongs to the CSN1 family.</text>
</comment>
<evidence type="ECO:0000259" key="9">
    <source>
        <dbReference type="PROSITE" id="PS50250"/>
    </source>
</evidence>
<dbReference type="GeneID" id="54483010"/>
<dbReference type="PANTHER" id="PTHR14145">
    <property type="entry name" value="26S PROTESOME SUBUNIT 6"/>
    <property type="match status" value="1"/>
</dbReference>
<dbReference type="OrthoDB" id="422427at2759"/>
<dbReference type="Pfam" id="PF10602">
    <property type="entry name" value="RPN7"/>
    <property type="match status" value="1"/>
</dbReference>
<evidence type="ECO:0000313" key="11">
    <source>
        <dbReference type="Proteomes" id="UP000799437"/>
    </source>
</evidence>
<keyword evidence="5" id="KW-0736">Signalosome</keyword>
<dbReference type="InterPro" id="IPR036390">
    <property type="entry name" value="WH_DNA-bd_sf"/>
</dbReference>
<dbReference type="AlphaFoldDB" id="A0A6A6W2X2"/>